<proteinExistence type="predicted"/>
<evidence type="ECO:0000313" key="3">
    <source>
        <dbReference type="Proteomes" id="UP000034107"/>
    </source>
</evidence>
<sequence>MISRRIADVAIVFFIISLAGILISLYETSDRNFYEYTLHCDGPGTIDRRGCMMVYYRNKSFYQVILRASVPILLMSGLTFLAVTITKRNKPKYTSKTQI</sequence>
<feature type="transmembrane region" description="Helical" evidence="1">
    <location>
        <begin position="64"/>
        <end position="86"/>
    </location>
</feature>
<evidence type="ECO:0000313" key="2">
    <source>
        <dbReference type="EMBL" id="KKU22374.1"/>
    </source>
</evidence>
<accession>A0A0G1NNY8</accession>
<keyword evidence="1" id="KW-1133">Transmembrane helix</keyword>
<keyword evidence="1" id="KW-0472">Membrane</keyword>
<dbReference type="AlphaFoldDB" id="A0A0G1NNY8"/>
<organism evidence="2 3">
    <name type="scientific">Candidatus Nomurabacteria bacterium GW2011_GWA1_46_11</name>
    <dbReference type="NCBI Taxonomy" id="1618732"/>
    <lineage>
        <taxon>Bacteria</taxon>
        <taxon>Candidatus Nomuraibacteriota</taxon>
    </lineage>
</organism>
<dbReference type="Proteomes" id="UP000034107">
    <property type="component" value="Unassembled WGS sequence"/>
</dbReference>
<protein>
    <submittedName>
        <fullName evidence="2">Uncharacterized protein</fullName>
    </submittedName>
</protein>
<keyword evidence="1" id="KW-0812">Transmembrane</keyword>
<reference evidence="2 3" key="1">
    <citation type="journal article" date="2015" name="Nature">
        <title>rRNA introns, odd ribosomes, and small enigmatic genomes across a large radiation of phyla.</title>
        <authorList>
            <person name="Brown C.T."/>
            <person name="Hug L.A."/>
            <person name="Thomas B.C."/>
            <person name="Sharon I."/>
            <person name="Castelle C.J."/>
            <person name="Singh A."/>
            <person name="Wilkins M.J."/>
            <person name="Williams K.H."/>
            <person name="Banfield J.F."/>
        </authorList>
    </citation>
    <scope>NUCLEOTIDE SEQUENCE [LARGE SCALE GENOMIC DNA]</scope>
</reference>
<feature type="transmembrane region" description="Helical" evidence="1">
    <location>
        <begin position="7"/>
        <end position="26"/>
    </location>
</feature>
<name>A0A0G1NNY8_9BACT</name>
<dbReference type="EMBL" id="LCLS01000003">
    <property type="protein sequence ID" value="KKU22374.1"/>
    <property type="molecule type" value="Genomic_DNA"/>
</dbReference>
<gene>
    <name evidence="2" type="ORF">UX31_C0003G0040</name>
</gene>
<evidence type="ECO:0000256" key="1">
    <source>
        <dbReference type="SAM" id="Phobius"/>
    </source>
</evidence>
<comment type="caution">
    <text evidence="2">The sequence shown here is derived from an EMBL/GenBank/DDBJ whole genome shotgun (WGS) entry which is preliminary data.</text>
</comment>